<sequence length="839" mass="91223">FTAKADQKTVQKQTATPTITEPKAGDKTITGTSEPKAKVVVELPDGTKIETTAGQDGKWTANVPEGKKLTEGQTVKAKATVTGKTESKEGTATVGKAEEQTAPPTITTPKAGDKTISGTGIAGAKVSITKEDKGATGQGSPIAKDVVVDEHGKWTANVPDGVNLEEGDTVLATQKEDGKDESDQAQAKVKGKEDTTADPVIPFEPKDPEKPGDKDDKNIPTVNPKDNKPIKRDEYVVVGFKVEPKDSGTLTLGKQENKAVISALVKKDTAWAKFTMPTPNDGTDYVFWHWDKAPADKVADGQVRVATFIKSGDEINPNDNNPLPKDFHKVTVAKGTGIGDNALFGKTYAVKKGDTLAKDKFPELKVTDGTQYKSPSWDVENPWTVAVADEDLTFTANAVSAVFDKNNVTKMEVKTQPKLNYVEGNATEGNLDLSKLVVTLTDNKGNTQDVPFKDLGTYGITANPENGTAMTVDGNNGNPVKLTKDKLTANTENLVVTKDNTTDPVIPFEPEEDKSKTPIVDPVDDGDTSISGKGEPGSHIIINIPGKDPINTTVDDGGKWIYPIDPAHEGDVIKVVQKEVGKKPSDPAYVTVGGRSIIVPSHDDGGYWWFGGGSFKPVETEEQVIDKTEHGIHIAYIFGYKDHTFRCEGKITRAEAASMIAHIAKLDLSDNSKPDFKDTPSSWYNAAINAMVKKNLMFADKNGNFRPNEPITRGEFARAIQFIDKENKKEAPFMDIKGHEFEEAINQAYANGRIAGYPDGTFKPDESITRAEAVTILNNFDGRMVRERGIEDVKKDLIKFTDLKPSHWAYYEIIEASNTHAYSRISNDSKEEKWSNLIK</sequence>
<dbReference type="Proteomes" id="UP000005711">
    <property type="component" value="Unassembled WGS sequence"/>
</dbReference>
<dbReference type="RefSeq" id="WP_004823807.1">
    <property type="nucleotide sequence ID" value="NZ_ADDO01000010.1"/>
</dbReference>
<feature type="region of interest" description="Disordered" evidence="1">
    <location>
        <begin position="1"/>
        <end position="36"/>
    </location>
</feature>
<dbReference type="Gene3D" id="2.60.40.10">
    <property type="entry name" value="Immunoglobulins"/>
    <property type="match status" value="2"/>
</dbReference>
<organism evidence="3 4">
    <name type="scientific">Peptoniphilus lacrimalis 315-B</name>
    <dbReference type="NCBI Taxonomy" id="596330"/>
    <lineage>
        <taxon>Bacteria</taxon>
        <taxon>Bacillati</taxon>
        <taxon>Bacillota</taxon>
        <taxon>Tissierellia</taxon>
        <taxon>Tissierellales</taxon>
        <taxon>Peptoniphilaceae</taxon>
        <taxon>Peptoniphilus</taxon>
    </lineage>
</organism>
<feature type="compositionally biased region" description="Polar residues" evidence="1">
    <location>
        <begin position="10"/>
        <end position="19"/>
    </location>
</feature>
<proteinExistence type="predicted"/>
<dbReference type="InterPro" id="IPR051465">
    <property type="entry name" value="Cell_Envelope_Struct_Comp"/>
</dbReference>
<dbReference type="PROSITE" id="PS51272">
    <property type="entry name" value="SLH"/>
    <property type="match status" value="2"/>
</dbReference>
<dbReference type="Pfam" id="PF00395">
    <property type="entry name" value="SLH"/>
    <property type="match status" value="2"/>
</dbReference>
<gene>
    <name evidence="3" type="ORF">HMPREF0628_0222</name>
</gene>
<dbReference type="InterPro" id="IPR041498">
    <property type="entry name" value="Big_6"/>
</dbReference>
<evidence type="ECO:0000313" key="4">
    <source>
        <dbReference type="Proteomes" id="UP000005711"/>
    </source>
</evidence>
<feature type="compositionally biased region" description="Basic and acidic residues" evidence="1">
    <location>
        <begin position="204"/>
        <end position="218"/>
    </location>
</feature>
<feature type="non-terminal residue" evidence="3">
    <location>
        <position position="1"/>
    </location>
</feature>
<feature type="region of interest" description="Disordered" evidence="1">
    <location>
        <begin position="154"/>
        <end position="230"/>
    </location>
</feature>
<dbReference type="InterPro" id="IPR013783">
    <property type="entry name" value="Ig-like_fold"/>
</dbReference>
<evidence type="ECO:0000313" key="3">
    <source>
        <dbReference type="EMBL" id="EFA90753.1"/>
    </source>
</evidence>
<dbReference type="PANTHER" id="PTHR43308">
    <property type="entry name" value="OUTER MEMBRANE PROTEIN ALPHA-RELATED"/>
    <property type="match status" value="1"/>
</dbReference>
<dbReference type="EMBL" id="ADDO01000010">
    <property type="protein sequence ID" value="EFA90753.1"/>
    <property type="molecule type" value="Genomic_DNA"/>
</dbReference>
<dbReference type="eggNOG" id="COG0810">
    <property type="taxonomic scope" value="Bacteria"/>
</dbReference>
<feature type="domain" description="SLH" evidence="2">
    <location>
        <begin position="671"/>
        <end position="727"/>
    </location>
</feature>
<dbReference type="eggNOG" id="COG1361">
    <property type="taxonomic scope" value="Bacteria"/>
</dbReference>
<keyword evidence="4" id="KW-1185">Reference proteome</keyword>
<accession>D1VRS3</accession>
<dbReference type="InterPro" id="IPR001119">
    <property type="entry name" value="SLH_dom"/>
</dbReference>
<feature type="region of interest" description="Disordered" evidence="1">
    <location>
        <begin position="48"/>
        <end position="118"/>
    </location>
</feature>
<evidence type="ECO:0000256" key="1">
    <source>
        <dbReference type="SAM" id="MobiDB-lite"/>
    </source>
</evidence>
<feature type="domain" description="SLH" evidence="2">
    <location>
        <begin position="728"/>
        <end position="791"/>
    </location>
</feature>
<protein>
    <recommendedName>
        <fullName evidence="2">SLH domain-containing protein</fullName>
    </recommendedName>
</protein>
<name>D1VRS3_9FIRM</name>
<evidence type="ECO:0000259" key="2">
    <source>
        <dbReference type="PROSITE" id="PS51272"/>
    </source>
</evidence>
<feature type="region of interest" description="Disordered" evidence="1">
    <location>
        <begin position="501"/>
        <end position="525"/>
    </location>
</feature>
<dbReference type="Pfam" id="PF17936">
    <property type="entry name" value="Big_6"/>
    <property type="match status" value="1"/>
</dbReference>
<dbReference type="AlphaFoldDB" id="D1VRS3"/>
<dbReference type="Gene3D" id="2.60.40.3630">
    <property type="match status" value="1"/>
</dbReference>
<feature type="compositionally biased region" description="Low complexity" evidence="1">
    <location>
        <begin position="74"/>
        <end position="84"/>
    </location>
</feature>
<comment type="caution">
    <text evidence="3">The sequence shown here is derived from an EMBL/GenBank/DDBJ whole genome shotgun (WGS) entry which is preliminary data.</text>
</comment>
<reference evidence="3 4" key="1">
    <citation type="submission" date="2009-12" db="EMBL/GenBank/DDBJ databases">
        <title>Genome Sequence of Peptoniphilus lacrimalis 315-B.</title>
        <authorList>
            <person name="Durkin A.S."/>
            <person name="Madupu R."/>
            <person name="Torralba M."/>
            <person name="Methe B."/>
            <person name="Sutton G."/>
            <person name="Strausberg R.L."/>
            <person name="Nelson K.E."/>
        </authorList>
    </citation>
    <scope>NUCLEOTIDE SEQUENCE [LARGE SCALE GENOMIC DNA]</scope>
    <source>
        <strain evidence="3 4">315-B</strain>
    </source>
</reference>